<feature type="domain" description="C-type lectin" evidence="2">
    <location>
        <begin position="125"/>
        <end position="202"/>
    </location>
</feature>
<dbReference type="Ensembl" id="ENSORLT00015030014.1">
    <property type="protein sequence ID" value="ENSORLP00015020732.1"/>
    <property type="gene ID" value="ENSORLG00015021897.1"/>
</dbReference>
<comment type="subcellular location">
    <subcellularLocation>
        <location evidence="1">Cell membrane</location>
        <topology evidence="1">Single-pass type II membrane protein</topology>
    </subcellularLocation>
</comment>
<dbReference type="Gene3D" id="3.10.100.10">
    <property type="entry name" value="Mannose-Binding Protein A, subunit A"/>
    <property type="match status" value="1"/>
</dbReference>
<dbReference type="Proteomes" id="UP000265200">
    <property type="component" value="Chromosome 11"/>
</dbReference>
<protein>
    <recommendedName>
        <fullName evidence="2">C-type lectin domain-containing protein</fullName>
    </recommendedName>
</protein>
<dbReference type="Pfam" id="PF00059">
    <property type="entry name" value="Lectin_C"/>
    <property type="match status" value="1"/>
</dbReference>
<evidence type="ECO:0000313" key="3">
    <source>
        <dbReference type="Ensembl" id="ENSORLP00015020732.1"/>
    </source>
</evidence>
<dbReference type="SUPFAM" id="SSF56436">
    <property type="entry name" value="C-type lectin-like"/>
    <property type="match status" value="1"/>
</dbReference>
<dbReference type="InterPro" id="IPR016186">
    <property type="entry name" value="C-type_lectin-like/link_sf"/>
</dbReference>
<dbReference type="InterPro" id="IPR016187">
    <property type="entry name" value="CTDL_fold"/>
</dbReference>
<dbReference type="PANTHER" id="PTHR45710">
    <property type="entry name" value="C-TYPE LECTIN DOMAIN-CONTAINING PROTEIN 180"/>
    <property type="match status" value="1"/>
</dbReference>
<proteinExistence type="predicted"/>
<name>A0A3P9IKW6_ORYLA</name>
<dbReference type="SMART" id="SM00034">
    <property type="entry name" value="CLECT"/>
    <property type="match status" value="1"/>
</dbReference>
<reference evidence="3 4" key="2">
    <citation type="submission" date="2017-04" db="EMBL/GenBank/DDBJ databases">
        <title>CpG methylation of centromeres and impact of large insertions on vertebrate speciation.</title>
        <authorList>
            <person name="Ichikawa K."/>
            <person name="Yoshimura J."/>
            <person name="Morishita S."/>
        </authorList>
    </citation>
    <scope>NUCLEOTIDE SEQUENCE</scope>
    <source>
        <strain evidence="3 4">HSOK</strain>
    </source>
</reference>
<sequence length="202" mass="23488">MEAVSSSMQNSTQSLETVKNDHVDLFFQSCRDKIKADVIPKYLRSAKLLHLTIFPASFWQKKALTTQIKNKMSEQALHNNHNITIINVRLKDHLKIQMKPESKPCRICVYHSFKEKRCPKGWKKFGSSCYYKSTEQKTWTDSRSSCHFVGSDLVVVNSKEEQEFVSTLNQNSESWIGLIAERSFQKQKHEWKWVDGSPLTET</sequence>
<dbReference type="InterPro" id="IPR050828">
    <property type="entry name" value="C-type_lectin/matrix_domain"/>
</dbReference>
<evidence type="ECO:0000259" key="2">
    <source>
        <dbReference type="PROSITE" id="PS50041"/>
    </source>
</evidence>
<reference evidence="3" key="3">
    <citation type="submission" date="2025-08" db="UniProtKB">
        <authorList>
            <consortium name="Ensembl"/>
        </authorList>
    </citation>
    <scope>IDENTIFICATION</scope>
    <source>
        <strain evidence="3">HSOK</strain>
    </source>
</reference>
<accession>A0A3P9IKW6</accession>
<dbReference type="InterPro" id="IPR001304">
    <property type="entry name" value="C-type_lectin-like"/>
</dbReference>
<reference evidence="3" key="4">
    <citation type="submission" date="2025-09" db="UniProtKB">
        <authorList>
            <consortium name="Ensembl"/>
        </authorList>
    </citation>
    <scope>IDENTIFICATION</scope>
    <source>
        <strain evidence="3">HSOK</strain>
    </source>
</reference>
<evidence type="ECO:0000313" key="4">
    <source>
        <dbReference type="Proteomes" id="UP000265200"/>
    </source>
</evidence>
<dbReference type="PANTHER" id="PTHR45710:SF31">
    <property type="entry name" value="EARLY ACTIVATION ANTIGEN CD69"/>
    <property type="match status" value="1"/>
</dbReference>
<dbReference type="GO" id="GO:0005886">
    <property type="term" value="C:plasma membrane"/>
    <property type="evidence" value="ECO:0007669"/>
    <property type="project" value="UniProtKB-SubCell"/>
</dbReference>
<dbReference type="PROSITE" id="PS50041">
    <property type="entry name" value="C_TYPE_LECTIN_2"/>
    <property type="match status" value="1"/>
</dbReference>
<reference key="1">
    <citation type="journal article" date="2007" name="Nature">
        <title>The medaka draft genome and insights into vertebrate genome evolution.</title>
        <authorList>
            <person name="Kasahara M."/>
            <person name="Naruse K."/>
            <person name="Sasaki S."/>
            <person name="Nakatani Y."/>
            <person name="Qu W."/>
            <person name="Ahsan B."/>
            <person name="Yamada T."/>
            <person name="Nagayasu Y."/>
            <person name="Doi K."/>
            <person name="Kasai Y."/>
            <person name="Jindo T."/>
            <person name="Kobayashi D."/>
            <person name="Shimada A."/>
            <person name="Toyoda A."/>
            <person name="Kuroki Y."/>
            <person name="Fujiyama A."/>
            <person name="Sasaki T."/>
            <person name="Shimizu A."/>
            <person name="Asakawa S."/>
            <person name="Shimizu N."/>
            <person name="Hashimoto S."/>
            <person name="Yang J."/>
            <person name="Lee Y."/>
            <person name="Matsushima K."/>
            <person name="Sugano S."/>
            <person name="Sakaizumi M."/>
            <person name="Narita T."/>
            <person name="Ohishi K."/>
            <person name="Haga S."/>
            <person name="Ohta F."/>
            <person name="Nomoto H."/>
            <person name="Nogata K."/>
            <person name="Morishita T."/>
            <person name="Endo T."/>
            <person name="Shin-I T."/>
            <person name="Takeda H."/>
            <person name="Morishita S."/>
            <person name="Kohara Y."/>
        </authorList>
    </citation>
    <scope>NUCLEOTIDE SEQUENCE [LARGE SCALE GENOMIC DNA]</scope>
    <source>
        <strain>Hd-rR</strain>
    </source>
</reference>
<evidence type="ECO:0000256" key="1">
    <source>
        <dbReference type="ARBA" id="ARBA00004401"/>
    </source>
</evidence>
<organism evidence="3 4">
    <name type="scientific">Oryzias latipes</name>
    <name type="common">Japanese rice fish</name>
    <name type="synonym">Japanese killifish</name>
    <dbReference type="NCBI Taxonomy" id="8090"/>
    <lineage>
        <taxon>Eukaryota</taxon>
        <taxon>Metazoa</taxon>
        <taxon>Chordata</taxon>
        <taxon>Craniata</taxon>
        <taxon>Vertebrata</taxon>
        <taxon>Euteleostomi</taxon>
        <taxon>Actinopterygii</taxon>
        <taxon>Neopterygii</taxon>
        <taxon>Teleostei</taxon>
        <taxon>Neoteleostei</taxon>
        <taxon>Acanthomorphata</taxon>
        <taxon>Ovalentaria</taxon>
        <taxon>Atherinomorphae</taxon>
        <taxon>Beloniformes</taxon>
        <taxon>Adrianichthyidae</taxon>
        <taxon>Oryziinae</taxon>
        <taxon>Oryzias</taxon>
    </lineage>
</organism>
<dbReference type="AlphaFoldDB" id="A0A3P9IKW6"/>